<reference evidence="3" key="2">
    <citation type="submission" date="2020-11" db="EMBL/GenBank/DDBJ databases">
        <authorList>
            <person name="McCartney M.A."/>
            <person name="Auch B."/>
            <person name="Kono T."/>
            <person name="Mallez S."/>
            <person name="Becker A."/>
            <person name="Gohl D.M."/>
            <person name="Silverstein K.A.T."/>
            <person name="Koren S."/>
            <person name="Bechman K.B."/>
            <person name="Herman A."/>
            <person name="Abrahante J.E."/>
            <person name="Garbe J."/>
        </authorList>
    </citation>
    <scope>NUCLEOTIDE SEQUENCE</scope>
    <source>
        <strain evidence="3">Duluth1</strain>
        <tissue evidence="3">Whole animal</tissue>
    </source>
</reference>
<organism evidence="3 4">
    <name type="scientific">Dreissena polymorpha</name>
    <name type="common">Zebra mussel</name>
    <name type="synonym">Mytilus polymorpha</name>
    <dbReference type="NCBI Taxonomy" id="45954"/>
    <lineage>
        <taxon>Eukaryota</taxon>
        <taxon>Metazoa</taxon>
        <taxon>Spiralia</taxon>
        <taxon>Lophotrochozoa</taxon>
        <taxon>Mollusca</taxon>
        <taxon>Bivalvia</taxon>
        <taxon>Autobranchia</taxon>
        <taxon>Heteroconchia</taxon>
        <taxon>Euheterodonta</taxon>
        <taxon>Imparidentia</taxon>
        <taxon>Neoheterodontei</taxon>
        <taxon>Myida</taxon>
        <taxon>Dreissenoidea</taxon>
        <taxon>Dreissenidae</taxon>
        <taxon>Dreissena</taxon>
    </lineage>
</organism>
<dbReference type="InterPro" id="IPR000242">
    <property type="entry name" value="PTP_cat"/>
</dbReference>
<dbReference type="InterPro" id="IPR050348">
    <property type="entry name" value="Protein-Tyr_Phosphatase"/>
</dbReference>
<dbReference type="Proteomes" id="UP000828390">
    <property type="component" value="Unassembled WGS sequence"/>
</dbReference>
<sequence length="124" mass="14062">MDTTSKDKIMNMFQHLQAIKRYGSLGESEAVERNAKRADKNREGSDIAGDEHRIRLHPYLKFGSTYYINAVFANSFQTQNKYVLAQTPLPNTVVDFIAMLVQTECSCIFAFVPSTIRSSNIGEY</sequence>
<protein>
    <recommendedName>
        <fullName evidence="2">Tyrosine-protein phosphatase domain-containing protein</fullName>
    </recommendedName>
</protein>
<comment type="caution">
    <text evidence="3">The sequence shown here is derived from an EMBL/GenBank/DDBJ whole genome shotgun (WGS) entry which is preliminary data.</text>
</comment>
<dbReference type="GO" id="GO:0004725">
    <property type="term" value="F:protein tyrosine phosphatase activity"/>
    <property type="evidence" value="ECO:0007669"/>
    <property type="project" value="InterPro"/>
</dbReference>
<accession>A0A9D4I1T1</accession>
<feature type="compositionally biased region" description="Basic and acidic residues" evidence="1">
    <location>
        <begin position="30"/>
        <end position="49"/>
    </location>
</feature>
<name>A0A9D4I1T1_DREPO</name>
<dbReference type="SUPFAM" id="SSF52799">
    <property type="entry name" value="(Phosphotyrosine protein) phosphatases II"/>
    <property type="match status" value="1"/>
</dbReference>
<evidence type="ECO:0000313" key="3">
    <source>
        <dbReference type="EMBL" id="KAH3741129.1"/>
    </source>
</evidence>
<evidence type="ECO:0000259" key="2">
    <source>
        <dbReference type="PROSITE" id="PS50055"/>
    </source>
</evidence>
<dbReference type="Pfam" id="PF00102">
    <property type="entry name" value="Y_phosphatase"/>
    <property type="match status" value="1"/>
</dbReference>
<keyword evidence="4" id="KW-1185">Reference proteome</keyword>
<proteinExistence type="predicted"/>
<evidence type="ECO:0000313" key="4">
    <source>
        <dbReference type="Proteomes" id="UP000828390"/>
    </source>
</evidence>
<gene>
    <name evidence="3" type="ORF">DPMN_047848</name>
</gene>
<dbReference type="AlphaFoldDB" id="A0A9D4I1T1"/>
<reference evidence="3" key="1">
    <citation type="journal article" date="2019" name="bioRxiv">
        <title>The Genome of the Zebra Mussel, Dreissena polymorpha: A Resource for Invasive Species Research.</title>
        <authorList>
            <person name="McCartney M.A."/>
            <person name="Auch B."/>
            <person name="Kono T."/>
            <person name="Mallez S."/>
            <person name="Zhang Y."/>
            <person name="Obille A."/>
            <person name="Becker A."/>
            <person name="Abrahante J.E."/>
            <person name="Garbe J."/>
            <person name="Badalamenti J.P."/>
            <person name="Herman A."/>
            <person name="Mangelson H."/>
            <person name="Liachko I."/>
            <person name="Sullivan S."/>
            <person name="Sone E.D."/>
            <person name="Koren S."/>
            <person name="Silverstein K.A.T."/>
            <person name="Beckman K.B."/>
            <person name="Gohl D.M."/>
        </authorList>
    </citation>
    <scope>NUCLEOTIDE SEQUENCE</scope>
    <source>
        <strain evidence="3">Duluth1</strain>
        <tissue evidence="3">Whole animal</tissue>
    </source>
</reference>
<dbReference type="PROSITE" id="PS50055">
    <property type="entry name" value="TYR_PHOSPHATASE_PTP"/>
    <property type="match status" value="1"/>
</dbReference>
<dbReference type="InterPro" id="IPR029021">
    <property type="entry name" value="Prot-tyrosine_phosphatase-like"/>
</dbReference>
<evidence type="ECO:0000256" key="1">
    <source>
        <dbReference type="SAM" id="MobiDB-lite"/>
    </source>
</evidence>
<feature type="domain" description="Tyrosine-protein phosphatase" evidence="2">
    <location>
        <begin position="9"/>
        <end position="124"/>
    </location>
</feature>
<feature type="region of interest" description="Disordered" evidence="1">
    <location>
        <begin position="27"/>
        <end position="49"/>
    </location>
</feature>
<dbReference type="PANTHER" id="PTHR19134">
    <property type="entry name" value="RECEPTOR-TYPE TYROSINE-PROTEIN PHOSPHATASE"/>
    <property type="match status" value="1"/>
</dbReference>
<dbReference type="PANTHER" id="PTHR19134:SF449">
    <property type="entry name" value="TYROSINE-PROTEIN PHOSPHATASE 1"/>
    <property type="match status" value="1"/>
</dbReference>
<dbReference type="Gene3D" id="3.90.190.10">
    <property type="entry name" value="Protein tyrosine phosphatase superfamily"/>
    <property type="match status" value="1"/>
</dbReference>
<dbReference type="EMBL" id="JAIWYP010000011">
    <property type="protein sequence ID" value="KAH3741129.1"/>
    <property type="molecule type" value="Genomic_DNA"/>
</dbReference>